<dbReference type="AlphaFoldDB" id="A0A076EJJ5"/>
<dbReference type="InterPro" id="IPR037401">
    <property type="entry name" value="SnoaL-like"/>
</dbReference>
<proteinExistence type="predicted"/>
<dbReference type="Gene3D" id="3.10.450.50">
    <property type="match status" value="1"/>
</dbReference>
<evidence type="ECO:0000313" key="3">
    <source>
        <dbReference type="Proteomes" id="UP000028488"/>
    </source>
</evidence>
<dbReference type="SUPFAM" id="SSF54427">
    <property type="entry name" value="NTF2-like"/>
    <property type="match status" value="1"/>
</dbReference>
<sequence length="140" mass="15330">MPESLPARIQIADRLHVVAVLLDTKDWPGFAATLTEDVVAYGRTGPADVVARVRSHLDVCGATQHLLGNIRIEVGGDEARTRSYFRAFHVGLGDRTGTTYECLGEYRDEWRRGSSGWLLAGRVIDVRAEIGDRGVIAPLS</sequence>
<dbReference type="eggNOG" id="COG5517">
    <property type="taxonomic scope" value="Bacteria"/>
</dbReference>
<organism evidence="2 3">
    <name type="scientific">Rhodococcus opacus</name>
    <name type="common">Nocardia opaca</name>
    <dbReference type="NCBI Taxonomy" id="37919"/>
    <lineage>
        <taxon>Bacteria</taxon>
        <taxon>Bacillati</taxon>
        <taxon>Actinomycetota</taxon>
        <taxon>Actinomycetes</taxon>
        <taxon>Mycobacteriales</taxon>
        <taxon>Nocardiaceae</taxon>
        <taxon>Rhodococcus</taxon>
    </lineage>
</organism>
<protein>
    <submittedName>
        <fullName evidence="2">Dioxygenase</fullName>
    </submittedName>
</protein>
<keyword evidence="2" id="KW-0223">Dioxygenase</keyword>
<gene>
    <name evidence="2" type="ORF">EP51_03145</name>
</gene>
<dbReference type="GO" id="GO:0051213">
    <property type="term" value="F:dioxygenase activity"/>
    <property type="evidence" value="ECO:0007669"/>
    <property type="project" value="UniProtKB-KW"/>
</dbReference>
<dbReference type="InterPro" id="IPR032710">
    <property type="entry name" value="NTF2-like_dom_sf"/>
</dbReference>
<name>A0A076EJJ5_RHOOP</name>
<evidence type="ECO:0000313" key="2">
    <source>
        <dbReference type="EMBL" id="AII03659.1"/>
    </source>
</evidence>
<keyword evidence="2" id="KW-0560">Oxidoreductase</keyword>
<evidence type="ECO:0000259" key="1">
    <source>
        <dbReference type="Pfam" id="PF13577"/>
    </source>
</evidence>
<dbReference type="EMBL" id="CP008947">
    <property type="protein sequence ID" value="AII03659.1"/>
    <property type="molecule type" value="Genomic_DNA"/>
</dbReference>
<accession>A0A076EJJ5</accession>
<dbReference type="RefSeq" id="WP_128638530.1">
    <property type="nucleotide sequence ID" value="NZ_CP008947.1"/>
</dbReference>
<dbReference type="Pfam" id="PF13577">
    <property type="entry name" value="SnoaL_4"/>
    <property type="match status" value="1"/>
</dbReference>
<reference evidence="2 3" key="1">
    <citation type="submission" date="2014-07" db="EMBL/GenBank/DDBJ databases">
        <title>Genome Sequence of Rhodococcus opacus Strain R7, a Biodegrader of Mono- and Polycyclic Aromatic Hydrocarbons.</title>
        <authorList>
            <person name="Di Gennaro P."/>
            <person name="Zampolli J."/>
            <person name="Presti I."/>
            <person name="Cappelletti M."/>
            <person name="D'Ursi P."/>
            <person name="Orro A."/>
            <person name="Mezzelani A."/>
            <person name="Milanesi L."/>
        </authorList>
    </citation>
    <scope>NUCLEOTIDE SEQUENCE [LARGE SCALE GENOMIC DNA]</scope>
    <source>
        <strain evidence="2 3">R7</strain>
    </source>
</reference>
<feature type="domain" description="SnoaL-like" evidence="1">
    <location>
        <begin position="4"/>
        <end position="122"/>
    </location>
</feature>
<dbReference type="Proteomes" id="UP000028488">
    <property type="component" value="Chromosome"/>
</dbReference>